<dbReference type="SUPFAM" id="SSF52058">
    <property type="entry name" value="L domain-like"/>
    <property type="match status" value="1"/>
</dbReference>
<evidence type="ECO:0000256" key="11">
    <source>
        <dbReference type="SAM" id="SignalP"/>
    </source>
</evidence>
<evidence type="ECO:0000256" key="8">
    <source>
        <dbReference type="ARBA" id="ARBA00023136"/>
    </source>
</evidence>
<protein>
    <recommendedName>
        <fullName evidence="12">Leucine-rich repeat-containing N-terminal plant-type domain-containing protein</fullName>
    </recommendedName>
</protein>
<organism evidence="13 14">
    <name type="scientific">Acer yangbiense</name>
    <dbReference type="NCBI Taxonomy" id="1000413"/>
    <lineage>
        <taxon>Eukaryota</taxon>
        <taxon>Viridiplantae</taxon>
        <taxon>Streptophyta</taxon>
        <taxon>Embryophyta</taxon>
        <taxon>Tracheophyta</taxon>
        <taxon>Spermatophyta</taxon>
        <taxon>Magnoliopsida</taxon>
        <taxon>eudicotyledons</taxon>
        <taxon>Gunneridae</taxon>
        <taxon>Pentapetalae</taxon>
        <taxon>rosids</taxon>
        <taxon>malvids</taxon>
        <taxon>Sapindales</taxon>
        <taxon>Sapindaceae</taxon>
        <taxon>Hippocastanoideae</taxon>
        <taxon>Acereae</taxon>
        <taxon>Acer</taxon>
    </lineage>
</organism>
<keyword evidence="7" id="KW-1133">Transmembrane helix</keyword>
<keyword evidence="14" id="KW-1185">Reference proteome</keyword>
<comment type="subcellular location">
    <subcellularLocation>
        <location evidence="1">Membrane</location>
        <topology evidence="1">Single-pass type I membrane protein</topology>
    </subcellularLocation>
</comment>
<keyword evidence="5 11" id="KW-0732">Signal</keyword>
<keyword evidence="8" id="KW-0472">Membrane</keyword>
<comment type="similarity">
    <text evidence="2">Belongs to the RLP family.</text>
</comment>
<dbReference type="AlphaFoldDB" id="A0A5C7IEL1"/>
<feature type="chain" id="PRO_5022991328" description="Leucine-rich repeat-containing N-terminal plant-type domain-containing protein" evidence="11">
    <location>
        <begin position="28"/>
        <end position="589"/>
    </location>
</feature>
<dbReference type="OrthoDB" id="676979at2759"/>
<evidence type="ECO:0000256" key="2">
    <source>
        <dbReference type="ARBA" id="ARBA00009592"/>
    </source>
</evidence>
<dbReference type="FunFam" id="3.80.10.10:FF:000041">
    <property type="entry name" value="LRR receptor-like serine/threonine-protein kinase ERECTA"/>
    <property type="match status" value="1"/>
</dbReference>
<dbReference type="InterPro" id="IPR001611">
    <property type="entry name" value="Leu-rich_rpt"/>
</dbReference>
<keyword evidence="6" id="KW-0677">Repeat</keyword>
<evidence type="ECO:0000256" key="4">
    <source>
        <dbReference type="ARBA" id="ARBA00022692"/>
    </source>
</evidence>
<evidence type="ECO:0000313" key="14">
    <source>
        <dbReference type="Proteomes" id="UP000323000"/>
    </source>
</evidence>
<name>A0A5C7IEL1_9ROSI</name>
<dbReference type="InterPro" id="IPR013210">
    <property type="entry name" value="LRR_N_plant-typ"/>
</dbReference>
<dbReference type="Pfam" id="PF08263">
    <property type="entry name" value="LRRNT_2"/>
    <property type="match status" value="1"/>
</dbReference>
<evidence type="ECO:0000256" key="9">
    <source>
        <dbReference type="ARBA" id="ARBA00023170"/>
    </source>
</evidence>
<feature type="domain" description="Leucine-rich repeat-containing N-terminal plant-type" evidence="12">
    <location>
        <begin position="39"/>
        <end position="93"/>
    </location>
</feature>
<accession>A0A5C7IEL1</accession>
<evidence type="ECO:0000256" key="6">
    <source>
        <dbReference type="ARBA" id="ARBA00022737"/>
    </source>
</evidence>
<evidence type="ECO:0000256" key="5">
    <source>
        <dbReference type="ARBA" id="ARBA00022729"/>
    </source>
</evidence>
<dbReference type="InterPro" id="IPR046956">
    <property type="entry name" value="RLP23-like"/>
</dbReference>
<dbReference type="InterPro" id="IPR032675">
    <property type="entry name" value="LRR_dom_sf"/>
</dbReference>
<evidence type="ECO:0000256" key="1">
    <source>
        <dbReference type="ARBA" id="ARBA00004479"/>
    </source>
</evidence>
<reference evidence="14" key="1">
    <citation type="journal article" date="2019" name="Gigascience">
        <title>De novo genome assembly of the endangered Acer yangbiense, a plant species with extremely small populations endemic to Yunnan Province, China.</title>
        <authorList>
            <person name="Yang J."/>
            <person name="Wariss H.M."/>
            <person name="Tao L."/>
            <person name="Zhang R."/>
            <person name="Yun Q."/>
            <person name="Hollingsworth P."/>
            <person name="Dao Z."/>
            <person name="Luo G."/>
            <person name="Guo H."/>
            <person name="Ma Y."/>
            <person name="Sun W."/>
        </authorList>
    </citation>
    <scope>NUCLEOTIDE SEQUENCE [LARGE SCALE GENOMIC DNA]</scope>
    <source>
        <strain evidence="14">cv. Malutang</strain>
    </source>
</reference>
<keyword evidence="10" id="KW-0325">Glycoprotein</keyword>
<keyword evidence="4" id="KW-0812">Transmembrane</keyword>
<feature type="signal peptide" evidence="11">
    <location>
        <begin position="1"/>
        <end position="27"/>
    </location>
</feature>
<evidence type="ECO:0000256" key="3">
    <source>
        <dbReference type="ARBA" id="ARBA00022614"/>
    </source>
</evidence>
<dbReference type="Pfam" id="PF00560">
    <property type="entry name" value="LRR_1"/>
    <property type="match status" value="3"/>
</dbReference>
<dbReference type="PANTHER" id="PTHR48061">
    <property type="entry name" value="LEUCINE-RICH REPEAT RECEPTOR PROTEIN KINASE EMS1-LIKE-RELATED"/>
    <property type="match status" value="1"/>
</dbReference>
<dbReference type="EMBL" id="VAHF01000003">
    <property type="protein sequence ID" value="TXG67468.1"/>
    <property type="molecule type" value="Genomic_DNA"/>
</dbReference>
<gene>
    <name evidence="13" type="ORF">EZV62_008743</name>
</gene>
<keyword evidence="9" id="KW-0675">Receptor</keyword>
<keyword evidence="3" id="KW-0433">Leucine-rich repeat</keyword>
<sequence>MMGLSVPCFFSFVRFVFWFSFIHLAVANHFASSMRPLYHDDERSALLQFKQSFYTDKYTCFNLSDYPKVESWKLEGGNSSSADCCSWDGIKCDEETGHVIKLDLSSSCLFGSINSTTTLFQLVHLQWLSLAYNIFNISEIPAAINNLSRLSHLNLSFSFISGQIPPQLLDLRNLVSLDLSYNSVIQGPGNHKNHLELREPSLQNLVEKLTKLKVLNLDNVLISSPIPHMLANLSLTYLSLQDCGLQGEFPTKIFQLPNLSVLQLSHNSNLTGYLPEFEKTSPLTVLAIGGCGFSGTIPSSLGNLTKLVSLDVSFSSFLGELPISIGNLASLKELILEGYNFSGQISSSILGNLTQLDYLDLSHSHNKFSGQNSSSLSWIAKNTKLKILDLSDLNLVGHIPSSLGNLTSLESLDLSNNRLFGEIPQQLADITFLEVFNVSYNHLKGLVPQGKQFDTFENSSYHELFPSQISPSMPHASGPVLSISSGQSTPDCISSGISVSSGTATADMGNSGMVESVDTLLAHMPSCNLGPISTHGMVTRSKIGQAIVPNDDLVRRSLPYFCSTSRVKDRFQDHISATHQTLKKAQISG</sequence>
<evidence type="ECO:0000256" key="10">
    <source>
        <dbReference type="ARBA" id="ARBA00023180"/>
    </source>
</evidence>
<evidence type="ECO:0000259" key="12">
    <source>
        <dbReference type="Pfam" id="PF08263"/>
    </source>
</evidence>
<dbReference type="Gene3D" id="3.80.10.10">
    <property type="entry name" value="Ribonuclease Inhibitor"/>
    <property type="match status" value="2"/>
</dbReference>
<evidence type="ECO:0000313" key="13">
    <source>
        <dbReference type="EMBL" id="TXG67468.1"/>
    </source>
</evidence>
<dbReference type="Proteomes" id="UP000323000">
    <property type="component" value="Chromosome 3"/>
</dbReference>
<dbReference type="PANTHER" id="PTHR48061:SF12">
    <property type="entry name" value="DISEASE RESISTANCE LIKE PROTEIN"/>
    <property type="match status" value="1"/>
</dbReference>
<dbReference type="GO" id="GO:0016020">
    <property type="term" value="C:membrane"/>
    <property type="evidence" value="ECO:0007669"/>
    <property type="project" value="UniProtKB-SubCell"/>
</dbReference>
<comment type="caution">
    <text evidence="13">The sequence shown here is derived from an EMBL/GenBank/DDBJ whole genome shotgun (WGS) entry which is preliminary data.</text>
</comment>
<proteinExistence type="inferred from homology"/>
<evidence type="ECO:0000256" key="7">
    <source>
        <dbReference type="ARBA" id="ARBA00022989"/>
    </source>
</evidence>